<feature type="domain" description="Transposase IS4-like" evidence="1">
    <location>
        <begin position="165"/>
        <end position="337"/>
    </location>
</feature>
<dbReference type="SUPFAM" id="SSF53098">
    <property type="entry name" value="Ribonuclease H-like"/>
    <property type="match status" value="1"/>
</dbReference>
<dbReference type="GO" id="GO:0006313">
    <property type="term" value="P:DNA transposition"/>
    <property type="evidence" value="ECO:0007669"/>
    <property type="project" value="InterPro"/>
</dbReference>
<reference evidence="2" key="1">
    <citation type="submission" date="2020-06" db="EMBL/GenBank/DDBJ databases">
        <title>Unique genomic features of the anaerobic methanotrophic archaea.</title>
        <authorList>
            <person name="Chadwick G.L."/>
            <person name="Skennerton C.T."/>
            <person name="Laso-Perez R."/>
            <person name="Leu A.O."/>
            <person name="Speth D.R."/>
            <person name="Yu H."/>
            <person name="Morgan-Lang C."/>
            <person name="Hatzenpichler R."/>
            <person name="Goudeau D."/>
            <person name="Malmstrom R."/>
            <person name="Brazelton W.J."/>
            <person name="Woyke T."/>
            <person name="Hallam S.J."/>
            <person name="Tyson G.W."/>
            <person name="Wegener G."/>
            <person name="Boetius A."/>
            <person name="Orphan V."/>
        </authorList>
    </citation>
    <scope>NUCLEOTIDE SEQUENCE</scope>
</reference>
<dbReference type="InterPro" id="IPR012337">
    <property type="entry name" value="RNaseH-like_sf"/>
</dbReference>
<gene>
    <name evidence="2" type="ORF">NEBFCOPL_00003</name>
</gene>
<evidence type="ECO:0000259" key="1">
    <source>
        <dbReference type="Pfam" id="PF01609"/>
    </source>
</evidence>
<dbReference type="GO" id="GO:0003677">
    <property type="term" value="F:DNA binding"/>
    <property type="evidence" value="ECO:0007669"/>
    <property type="project" value="InterPro"/>
</dbReference>
<sequence>MLIKQSDIRAVLMNKLCGEGGFIRVPEGAEYSTEDATNVLLHAATSSSNSIEAAVQDLQAMHPISRIPCADTVHTYIKENDIDEMMSFYRKMNSEFIDMVNISDSPQDLAIDFHNVQYYGDKNTKGIVGIQPKNGTSWGYSYLTADLVGDCKLTLDIVNLTALNKNYGTLIEGVINRIDQLGVSIGTVLMDREFFNLQSIIALSTADINYVVPAKLNKRIKKILRDFEIAKGIVPGVIKYKFRDESSPEFYLVLVPNKNYDPLRREGKDNKKFFVFATNIKFDSVKEFTKKIPKEYRKRWNIETGYRMKKVFKIRTCSKSFVARSSFFILQCIMHNCLNVLKQVVSITAYMLKSAICKGIRDSLYAGSDFIHNHSIFELYNRVKQYNKDRELELRRCLGLV</sequence>
<dbReference type="PANTHER" id="PTHR33252">
    <property type="entry name" value="THIRD ORF IN TRANSPOSON ISC1160"/>
    <property type="match status" value="1"/>
</dbReference>
<proteinExistence type="predicted"/>
<dbReference type="InterPro" id="IPR002559">
    <property type="entry name" value="Transposase_11"/>
</dbReference>
<dbReference type="EMBL" id="MT630658">
    <property type="protein sequence ID" value="QNO41702.1"/>
    <property type="molecule type" value="Genomic_DNA"/>
</dbReference>
<dbReference type="GO" id="GO:0004803">
    <property type="term" value="F:transposase activity"/>
    <property type="evidence" value="ECO:0007669"/>
    <property type="project" value="InterPro"/>
</dbReference>
<evidence type="ECO:0000313" key="2">
    <source>
        <dbReference type="EMBL" id="QNO41702.1"/>
    </source>
</evidence>
<dbReference type="PANTHER" id="PTHR33252:SF2">
    <property type="entry name" value="TRANSPOSASE IS4-LIKE DOMAIN-CONTAINING PROTEIN"/>
    <property type="match status" value="1"/>
</dbReference>
<dbReference type="NCBIfam" id="NF033541">
    <property type="entry name" value="transpos_ISH3"/>
    <property type="match status" value="1"/>
</dbReference>
<dbReference type="AlphaFoldDB" id="A0A7G9Y118"/>
<protein>
    <recommendedName>
        <fullName evidence="1">Transposase IS4-like domain-containing protein</fullName>
    </recommendedName>
</protein>
<name>A0A7G9Y118_9EURY</name>
<accession>A0A7G9Y118</accession>
<organism evidence="2">
    <name type="scientific">Candidatus Methanogaster sp. ANME-2c ERB4</name>
    <dbReference type="NCBI Taxonomy" id="2759911"/>
    <lineage>
        <taxon>Archaea</taxon>
        <taxon>Methanobacteriati</taxon>
        <taxon>Methanobacteriota</taxon>
        <taxon>Stenosarchaea group</taxon>
        <taxon>Methanomicrobia</taxon>
        <taxon>Methanosarcinales</taxon>
        <taxon>ANME-2 cluster</taxon>
        <taxon>Candidatus Methanogasteraceae</taxon>
        <taxon>Candidatus Methanogaster</taxon>
    </lineage>
</organism>
<dbReference type="Pfam" id="PF01609">
    <property type="entry name" value="DDE_Tnp_1"/>
    <property type="match status" value="1"/>
</dbReference>